<accession>A0AC60QC55</accession>
<dbReference type="EMBL" id="JABSTQ010009328">
    <property type="protein sequence ID" value="KAG0430408.1"/>
    <property type="molecule type" value="Genomic_DNA"/>
</dbReference>
<keyword evidence="2" id="KW-1185">Reference proteome</keyword>
<protein>
    <submittedName>
        <fullName evidence="1">Uncharacterized protein</fullName>
    </submittedName>
</protein>
<name>A0AC60QC55_IXOPE</name>
<organism evidence="1 2">
    <name type="scientific">Ixodes persulcatus</name>
    <name type="common">Taiga tick</name>
    <dbReference type="NCBI Taxonomy" id="34615"/>
    <lineage>
        <taxon>Eukaryota</taxon>
        <taxon>Metazoa</taxon>
        <taxon>Ecdysozoa</taxon>
        <taxon>Arthropoda</taxon>
        <taxon>Chelicerata</taxon>
        <taxon>Arachnida</taxon>
        <taxon>Acari</taxon>
        <taxon>Parasitiformes</taxon>
        <taxon>Ixodida</taxon>
        <taxon>Ixodoidea</taxon>
        <taxon>Ixodidae</taxon>
        <taxon>Ixodinae</taxon>
        <taxon>Ixodes</taxon>
    </lineage>
</organism>
<gene>
    <name evidence="1" type="ORF">HPB47_022714</name>
</gene>
<proteinExistence type="predicted"/>
<evidence type="ECO:0000313" key="2">
    <source>
        <dbReference type="Proteomes" id="UP000805193"/>
    </source>
</evidence>
<comment type="caution">
    <text evidence="1">The sequence shown here is derived from an EMBL/GenBank/DDBJ whole genome shotgun (WGS) entry which is preliminary data.</text>
</comment>
<dbReference type="Proteomes" id="UP000805193">
    <property type="component" value="Unassembled WGS sequence"/>
</dbReference>
<reference evidence="1 2" key="1">
    <citation type="journal article" date="2020" name="Cell">
        <title>Large-Scale Comparative Analyses of Tick Genomes Elucidate Their Genetic Diversity and Vector Capacities.</title>
        <authorList>
            <consortium name="Tick Genome and Microbiome Consortium (TIGMIC)"/>
            <person name="Jia N."/>
            <person name="Wang J."/>
            <person name="Shi W."/>
            <person name="Du L."/>
            <person name="Sun Y."/>
            <person name="Zhan W."/>
            <person name="Jiang J.F."/>
            <person name="Wang Q."/>
            <person name="Zhang B."/>
            <person name="Ji P."/>
            <person name="Bell-Sakyi L."/>
            <person name="Cui X.M."/>
            <person name="Yuan T.T."/>
            <person name="Jiang B.G."/>
            <person name="Yang W.F."/>
            <person name="Lam T.T."/>
            <person name="Chang Q.C."/>
            <person name="Ding S.J."/>
            <person name="Wang X.J."/>
            <person name="Zhu J.G."/>
            <person name="Ruan X.D."/>
            <person name="Zhao L."/>
            <person name="Wei J.T."/>
            <person name="Ye R.Z."/>
            <person name="Que T.C."/>
            <person name="Du C.H."/>
            <person name="Zhou Y.H."/>
            <person name="Cheng J.X."/>
            <person name="Dai P.F."/>
            <person name="Guo W.B."/>
            <person name="Han X.H."/>
            <person name="Huang E.J."/>
            <person name="Li L.F."/>
            <person name="Wei W."/>
            <person name="Gao Y.C."/>
            <person name="Liu J.Z."/>
            <person name="Shao H.Z."/>
            <person name="Wang X."/>
            <person name="Wang C.C."/>
            <person name="Yang T.C."/>
            <person name="Huo Q.B."/>
            <person name="Li W."/>
            <person name="Chen H.Y."/>
            <person name="Chen S.E."/>
            <person name="Zhou L.G."/>
            <person name="Ni X.B."/>
            <person name="Tian J.H."/>
            <person name="Sheng Y."/>
            <person name="Liu T."/>
            <person name="Pan Y.S."/>
            <person name="Xia L.Y."/>
            <person name="Li J."/>
            <person name="Zhao F."/>
            <person name="Cao W.C."/>
        </authorList>
    </citation>
    <scope>NUCLEOTIDE SEQUENCE [LARGE SCALE GENOMIC DNA]</scope>
    <source>
        <strain evidence="1">Iper-2018</strain>
    </source>
</reference>
<evidence type="ECO:0000313" key="1">
    <source>
        <dbReference type="EMBL" id="KAG0430408.1"/>
    </source>
</evidence>
<sequence>MKCSLVFKFKRRPTSPRPKSVHILIYHVDAGTGRHSDEDLRPLLGNVTKHKIVPDMLSKQLTEGKAVQFTSTNQSVRMGNTIRVSTLRDEPMTESHETPGNLYTILMLHPDVPTRKNPTKRSSLLMLKVNAENSNTWNVDYENIIMHFTQPRLGQDTEAHRIVFFAFCQNKRKINPDVERTWTSNGESFNLTKFRVRNKLYLPYATNFFLYTR</sequence>